<dbReference type="InterPro" id="IPR004919">
    <property type="entry name" value="GmrSD_N"/>
</dbReference>
<dbReference type="PANTHER" id="PTHR39639:SF1">
    <property type="entry name" value="DUF262 DOMAIN-CONTAINING PROTEIN"/>
    <property type="match status" value="1"/>
</dbReference>
<name>A0A5Q4VFA6_9BACT</name>
<gene>
    <name evidence="3" type="ORF">FIM25_08605</name>
</gene>
<evidence type="ECO:0000256" key="1">
    <source>
        <dbReference type="SAM" id="MobiDB-lite"/>
    </source>
</evidence>
<feature type="compositionally biased region" description="Acidic residues" evidence="1">
    <location>
        <begin position="10"/>
        <end position="20"/>
    </location>
</feature>
<dbReference type="OrthoDB" id="9787127at2"/>
<evidence type="ECO:0000313" key="3">
    <source>
        <dbReference type="EMBL" id="TYT74721.1"/>
    </source>
</evidence>
<feature type="domain" description="GmrSD restriction endonucleases N-terminal" evidence="2">
    <location>
        <begin position="60"/>
        <end position="193"/>
    </location>
</feature>
<reference evidence="3 4" key="1">
    <citation type="submission" date="2019-06" db="EMBL/GenBank/DDBJ databases">
        <title>Desulfobotulus mexicanus sp. nov., a novel sulfate-reducing bacterium isolated from the sediment of an alkaline crater lake in Mexico.</title>
        <authorList>
            <person name="Hirschler-Rea A."/>
        </authorList>
    </citation>
    <scope>NUCLEOTIDE SEQUENCE [LARGE SCALE GENOMIC DNA]</scope>
    <source>
        <strain evidence="3 4">PAR22N</strain>
    </source>
</reference>
<evidence type="ECO:0000313" key="4">
    <source>
        <dbReference type="Proteomes" id="UP000321899"/>
    </source>
</evidence>
<dbReference type="PANTHER" id="PTHR39639">
    <property type="entry name" value="CHROMOSOME 16, WHOLE GENOME SHOTGUN SEQUENCE"/>
    <property type="match status" value="1"/>
</dbReference>
<proteinExistence type="predicted"/>
<dbReference type="EMBL" id="VDMB01000009">
    <property type="protein sequence ID" value="TYT74721.1"/>
    <property type="molecule type" value="Genomic_DNA"/>
</dbReference>
<dbReference type="Proteomes" id="UP000321899">
    <property type="component" value="Unassembled WGS sequence"/>
</dbReference>
<feature type="region of interest" description="Disordered" evidence="1">
    <location>
        <begin position="1"/>
        <end position="26"/>
    </location>
</feature>
<accession>A0A5Q4VFA6</accession>
<comment type="caution">
    <text evidence="3">The sequence shown here is derived from an EMBL/GenBank/DDBJ whole genome shotgun (WGS) entry which is preliminary data.</text>
</comment>
<dbReference type="AlphaFoldDB" id="A0A5Q4VFA6"/>
<protein>
    <submittedName>
        <fullName evidence="3">DUF262 domain-containing protein</fullName>
    </submittedName>
</protein>
<sequence>MDCEEKIEVENNDETPENPDDEKNLDSVMQEPFNPAEISIISKPDTLHNIIERLKHGEIDMNTDFQRHADLWDTQKMSRLIESILIRFPLPAFYFDASNEEKWLIVDGLQRLSSIRRFVVEKKLKLRGLEYLKEFEELTWDDLPRTHQRRMNECPVTLFLIQPGTPDAVKYSLFRRINTGGLVLTDQEIRNAMAAPPIRGYLEKLAQEDCLKRLVGDQSRRMVDQELVLRFLAFHTMDYGESRKNIATFLDEMMDKLSKASSEELFSLERDFHCAIKRCWDIFGGEAFEKRTLSQKTGRRRKNATLFEVWTTALVRLSDEAMGMLQSRKEMLIQKHLECMTNDHDYFRSISYSTQKKEHFHIRNQRVAAMIKEVLCA</sequence>
<evidence type="ECO:0000259" key="2">
    <source>
        <dbReference type="Pfam" id="PF03235"/>
    </source>
</evidence>
<organism evidence="3 4">
    <name type="scientific">Desulfobotulus mexicanus</name>
    <dbReference type="NCBI Taxonomy" id="2586642"/>
    <lineage>
        <taxon>Bacteria</taxon>
        <taxon>Pseudomonadati</taxon>
        <taxon>Thermodesulfobacteriota</taxon>
        <taxon>Desulfobacteria</taxon>
        <taxon>Desulfobacterales</taxon>
        <taxon>Desulfobacteraceae</taxon>
        <taxon>Desulfobotulus</taxon>
    </lineage>
</organism>
<dbReference type="Pfam" id="PF03235">
    <property type="entry name" value="GmrSD_N"/>
    <property type="match status" value="1"/>
</dbReference>
<keyword evidence="4" id="KW-1185">Reference proteome</keyword>